<reference evidence="3" key="1">
    <citation type="submission" date="2025-08" db="UniProtKB">
        <authorList>
            <consortium name="RefSeq"/>
        </authorList>
    </citation>
    <scope>IDENTIFICATION</scope>
    <source>
        <tissue evidence="3">Testes</tissue>
    </source>
</reference>
<name>A0ABM0MXD2_SACKO</name>
<dbReference type="PANTHER" id="PTHR11895">
    <property type="entry name" value="TRANSAMIDASE"/>
    <property type="match status" value="1"/>
</dbReference>
<feature type="non-terminal residue" evidence="3">
    <location>
        <position position="253"/>
    </location>
</feature>
<evidence type="ECO:0000259" key="1">
    <source>
        <dbReference type="Pfam" id="PF01425"/>
    </source>
</evidence>
<dbReference type="Pfam" id="PF01425">
    <property type="entry name" value="Amidase"/>
    <property type="match status" value="1"/>
</dbReference>
<dbReference type="RefSeq" id="XP_006824673.1">
    <property type="nucleotide sequence ID" value="XM_006824610.1"/>
</dbReference>
<sequence length="253" mass="27681">MISTLRPCVTSLTYSRLIQQQLLRPVYRLASSTYGPERACSRDENVYKAPAARVPSIKRLQEIATNNGLDINNEYLNHYRDFIENVICSAMDVVDSYPEPTLPVKYPRTPGYRPKQVENQLNGWYWRCDIKGADDGILHGKTVAIKDNIPVAGVPMMNGSYVLEGYVPEYDATVVTKILDAGGRITGKSTCEDMCFSGTSYITTKGAVRNPHNTNYAAGGSSSGCAALAIAGPDNGLDPRQPVNFTVPSYSKG</sequence>
<dbReference type="Gene3D" id="3.90.1300.10">
    <property type="entry name" value="Amidase signature (AS) domain"/>
    <property type="match status" value="1"/>
</dbReference>
<feature type="domain" description="Amidase" evidence="1">
    <location>
        <begin position="132"/>
        <end position="228"/>
    </location>
</feature>
<dbReference type="Proteomes" id="UP000694865">
    <property type="component" value="Unplaced"/>
</dbReference>
<dbReference type="SUPFAM" id="SSF75304">
    <property type="entry name" value="Amidase signature (AS) enzymes"/>
    <property type="match status" value="1"/>
</dbReference>
<accession>A0ABM0MXD2</accession>
<keyword evidence="2" id="KW-1185">Reference proteome</keyword>
<dbReference type="InterPro" id="IPR023631">
    <property type="entry name" value="Amidase_dom"/>
</dbReference>
<gene>
    <name evidence="3" type="primary">LOC102801964</name>
</gene>
<evidence type="ECO:0000313" key="2">
    <source>
        <dbReference type="Proteomes" id="UP000694865"/>
    </source>
</evidence>
<evidence type="ECO:0000313" key="3">
    <source>
        <dbReference type="RefSeq" id="XP_006824673.1"/>
    </source>
</evidence>
<dbReference type="InterPro" id="IPR036928">
    <property type="entry name" value="AS_sf"/>
</dbReference>
<organism evidence="2 3">
    <name type="scientific">Saccoglossus kowalevskii</name>
    <name type="common">Acorn worm</name>
    <dbReference type="NCBI Taxonomy" id="10224"/>
    <lineage>
        <taxon>Eukaryota</taxon>
        <taxon>Metazoa</taxon>
        <taxon>Hemichordata</taxon>
        <taxon>Enteropneusta</taxon>
        <taxon>Harrimaniidae</taxon>
        <taxon>Saccoglossus</taxon>
    </lineage>
</organism>
<protein>
    <submittedName>
        <fullName evidence="3">Glutamyl-tRNA(Gln) amidotransferase subunit A, mitochondrial-like</fullName>
    </submittedName>
</protein>
<dbReference type="PANTHER" id="PTHR11895:SF170">
    <property type="entry name" value="AMIDASE"/>
    <property type="match status" value="1"/>
</dbReference>
<dbReference type="GeneID" id="102801964"/>
<proteinExistence type="predicted"/>
<dbReference type="InterPro" id="IPR000120">
    <property type="entry name" value="Amidase"/>
</dbReference>